<name>A0A150M1T6_9BACI</name>
<dbReference type="EMBL" id="LQYT01000050">
    <property type="protein sequence ID" value="KYD18564.1"/>
    <property type="molecule type" value="Genomic_DNA"/>
</dbReference>
<reference evidence="2 3" key="1">
    <citation type="submission" date="2016-01" db="EMBL/GenBank/DDBJ databases">
        <title>Draft Genome Sequences of Seven Thermophilic Sporeformers Isolated from Foods.</title>
        <authorList>
            <person name="Berendsen E.M."/>
            <person name="Wells-Bennik M.H."/>
            <person name="Krawcyk A.O."/>
            <person name="De Jong A."/>
            <person name="Holsappel S."/>
            <person name="Eijlander R.T."/>
            <person name="Kuipers O.P."/>
        </authorList>
    </citation>
    <scope>NUCLEOTIDE SEQUENCE [LARGE SCALE GENOMIC DNA]</scope>
    <source>
        <strain evidence="2 3">B4135</strain>
    </source>
</reference>
<feature type="region of interest" description="Disordered" evidence="1">
    <location>
        <begin position="1"/>
        <end position="38"/>
    </location>
</feature>
<dbReference type="Proteomes" id="UP000075683">
    <property type="component" value="Unassembled WGS sequence"/>
</dbReference>
<evidence type="ECO:0000256" key="1">
    <source>
        <dbReference type="SAM" id="MobiDB-lite"/>
    </source>
</evidence>
<protein>
    <submittedName>
        <fullName evidence="2">Uncharacterized protein</fullName>
    </submittedName>
</protein>
<sequence>MRERRRSSVEGITKHKRGWKGSESSEKWGPSLAEYRNG</sequence>
<evidence type="ECO:0000313" key="2">
    <source>
        <dbReference type="EMBL" id="KYD18564.1"/>
    </source>
</evidence>
<evidence type="ECO:0000313" key="3">
    <source>
        <dbReference type="Proteomes" id="UP000075683"/>
    </source>
</evidence>
<proteinExistence type="predicted"/>
<organism evidence="2 3">
    <name type="scientific">Caldibacillus debilis</name>
    <dbReference type="NCBI Taxonomy" id="301148"/>
    <lineage>
        <taxon>Bacteria</taxon>
        <taxon>Bacillati</taxon>
        <taxon>Bacillota</taxon>
        <taxon>Bacilli</taxon>
        <taxon>Bacillales</taxon>
        <taxon>Bacillaceae</taxon>
        <taxon>Caldibacillus</taxon>
    </lineage>
</organism>
<dbReference type="AlphaFoldDB" id="A0A150M1T6"/>
<accession>A0A150M1T6</accession>
<gene>
    <name evidence="2" type="ORF">B4135_2333</name>
</gene>
<comment type="caution">
    <text evidence="2">The sequence shown here is derived from an EMBL/GenBank/DDBJ whole genome shotgun (WGS) entry which is preliminary data.</text>
</comment>